<dbReference type="EMBL" id="BARU01037623">
    <property type="protein sequence ID" value="GAH89142.1"/>
    <property type="molecule type" value="Genomic_DNA"/>
</dbReference>
<comment type="caution">
    <text evidence="1">The sequence shown here is derived from an EMBL/GenBank/DDBJ whole genome shotgun (WGS) entry which is preliminary data.</text>
</comment>
<protein>
    <submittedName>
        <fullName evidence="1">Uncharacterized protein</fullName>
    </submittedName>
</protein>
<organism evidence="1">
    <name type="scientific">marine sediment metagenome</name>
    <dbReference type="NCBI Taxonomy" id="412755"/>
    <lineage>
        <taxon>unclassified sequences</taxon>
        <taxon>metagenomes</taxon>
        <taxon>ecological metagenomes</taxon>
    </lineage>
</organism>
<gene>
    <name evidence="1" type="ORF">S03H2_58580</name>
</gene>
<reference evidence="1" key="1">
    <citation type="journal article" date="2014" name="Front. Microbiol.">
        <title>High frequency of phylogenetically diverse reductive dehalogenase-homologous genes in deep subseafloor sedimentary metagenomes.</title>
        <authorList>
            <person name="Kawai M."/>
            <person name="Futagami T."/>
            <person name="Toyoda A."/>
            <person name="Takaki Y."/>
            <person name="Nishi S."/>
            <person name="Hori S."/>
            <person name="Arai W."/>
            <person name="Tsubouchi T."/>
            <person name="Morono Y."/>
            <person name="Uchiyama I."/>
            <person name="Ito T."/>
            <person name="Fujiyama A."/>
            <person name="Inagaki F."/>
            <person name="Takami H."/>
        </authorList>
    </citation>
    <scope>NUCLEOTIDE SEQUENCE</scope>
    <source>
        <strain evidence="1">Expedition CK06-06</strain>
    </source>
</reference>
<accession>X1J584</accession>
<evidence type="ECO:0000313" key="1">
    <source>
        <dbReference type="EMBL" id="GAH89142.1"/>
    </source>
</evidence>
<proteinExistence type="predicted"/>
<sequence>MGRSSIISLENILDKGPAKVQEMLESSPSYWKDYFNIAFQKIKARFSEIYSAEEVGELPPILLGMKNFVYSLPCPVKILELRVDTKRHKDIEDKICQLIGYDFSKLGDLSVAYRGIIDADDTKGFN</sequence>
<feature type="non-terminal residue" evidence="1">
    <location>
        <position position="126"/>
    </location>
</feature>
<dbReference type="AlphaFoldDB" id="X1J584"/>
<name>X1J584_9ZZZZ</name>